<reference evidence="1 2" key="1">
    <citation type="submission" date="2019-04" db="EMBL/GenBank/DDBJ databases">
        <authorList>
            <consortium name="Pathogen Informatics"/>
        </authorList>
    </citation>
    <scope>NUCLEOTIDE SEQUENCE [LARGE SCALE GENOMIC DNA]</scope>
    <source>
        <strain evidence="1 2">NCTC9185</strain>
    </source>
</reference>
<dbReference type="Proteomes" id="UP000339249">
    <property type="component" value="Unassembled WGS sequence"/>
</dbReference>
<protein>
    <submittedName>
        <fullName evidence="1">Uncharacterized protein</fullName>
    </submittedName>
</protein>
<sequence length="53" mass="5763">MRNDIDIDILMADTWLTVAQLRHGASAPDGKALYKKLLYTGGERQGSAGACRI</sequence>
<accession>A0A4U9CYB8</accession>
<dbReference type="AlphaFoldDB" id="A0A4U9CYB8"/>
<dbReference type="InterPro" id="IPR038522">
    <property type="entry name" value="T4/T6SS_DotU_sf"/>
</dbReference>
<evidence type="ECO:0000313" key="2">
    <source>
        <dbReference type="Proteomes" id="UP000339249"/>
    </source>
</evidence>
<organism evidence="1 2">
    <name type="scientific">Raoultella terrigena</name>
    <name type="common">Klebsiella terrigena</name>
    <dbReference type="NCBI Taxonomy" id="577"/>
    <lineage>
        <taxon>Bacteria</taxon>
        <taxon>Pseudomonadati</taxon>
        <taxon>Pseudomonadota</taxon>
        <taxon>Gammaproteobacteria</taxon>
        <taxon>Enterobacterales</taxon>
        <taxon>Enterobacteriaceae</taxon>
        <taxon>Klebsiella/Raoultella group</taxon>
        <taxon>Raoultella</taxon>
    </lineage>
</organism>
<evidence type="ECO:0000313" key="1">
    <source>
        <dbReference type="EMBL" id="VTN09816.1"/>
    </source>
</evidence>
<name>A0A4U9CYB8_RAOTE</name>
<dbReference type="EMBL" id="CABDVU010000001">
    <property type="protein sequence ID" value="VTN09816.1"/>
    <property type="molecule type" value="Genomic_DNA"/>
</dbReference>
<gene>
    <name evidence="1" type="ORF">NCTC9185_01718</name>
</gene>
<proteinExistence type="predicted"/>
<dbReference type="Gene3D" id="1.25.40.590">
    <property type="entry name" value="Type IV / VI secretion system, DotU"/>
    <property type="match status" value="1"/>
</dbReference>